<evidence type="ECO:0000313" key="6">
    <source>
        <dbReference type="EMBL" id="CAB3745550.1"/>
    </source>
</evidence>
<reference evidence="6 7" key="1">
    <citation type="submission" date="2020-04" db="EMBL/GenBank/DDBJ databases">
        <authorList>
            <person name="De Canck E."/>
        </authorList>
    </citation>
    <scope>NUCLEOTIDE SEQUENCE [LARGE SCALE GENOMIC DNA]</scope>
    <source>
        <strain evidence="6 7">LMG 24238</strain>
    </source>
</reference>
<dbReference type="PANTHER" id="PTHR30055:SF234">
    <property type="entry name" value="HTH-TYPE TRANSCRIPTIONAL REGULATOR BETI"/>
    <property type="match status" value="1"/>
</dbReference>
<evidence type="ECO:0000256" key="2">
    <source>
        <dbReference type="ARBA" id="ARBA00023125"/>
    </source>
</evidence>
<dbReference type="InterPro" id="IPR001647">
    <property type="entry name" value="HTH_TetR"/>
</dbReference>
<dbReference type="Gene3D" id="1.10.357.10">
    <property type="entry name" value="Tetracycline Repressor, domain 2"/>
    <property type="match status" value="1"/>
</dbReference>
<dbReference type="SUPFAM" id="SSF48498">
    <property type="entry name" value="Tetracyclin repressor-like, C-terminal domain"/>
    <property type="match status" value="1"/>
</dbReference>
<protein>
    <recommendedName>
        <fullName evidence="5">HTH tetR-type domain-containing protein</fullName>
    </recommendedName>
</protein>
<keyword evidence="7" id="KW-1185">Reference proteome</keyword>
<dbReference type="InterPro" id="IPR050109">
    <property type="entry name" value="HTH-type_TetR-like_transc_reg"/>
</dbReference>
<organism evidence="6 7">
    <name type="scientific">Paraburkholderia sediminicola</name>
    <dbReference type="NCBI Taxonomy" id="458836"/>
    <lineage>
        <taxon>Bacteria</taxon>
        <taxon>Pseudomonadati</taxon>
        <taxon>Pseudomonadota</taxon>
        <taxon>Betaproteobacteria</taxon>
        <taxon>Burkholderiales</taxon>
        <taxon>Burkholderiaceae</taxon>
        <taxon>Paraburkholderia</taxon>
    </lineage>
</organism>
<feature type="DNA-binding region" description="H-T-H motif" evidence="4">
    <location>
        <begin position="41"/>
        <end position="60"/>
    </location>
</feature>
<evidence type="ECO:0000256" key="4">
    <source>
        <dbReference type="PROSITE-ProRule" id="PRU00335"/>
    </source>
</evidence>
<accession>A0A6J5CWN7</accession>
<feature type="domain" description="HTH tetR-type" evidence="5">
    <location>
        <begin position="18"/>
        <end position="78"/>
    </location>
</feature>
<proteinExistence type="predicted"/>
<evidence type="ECO:0000256" key="3">
    <source>
        <dbReference type="ARBA" id="ARBA00023163"/>
    </source>
</evidence>
<keyword evidence="2 4" id="KW-0238">DNA-binding</keyword>
<dbReference type="GO" id="GO:0000976">
    <property type="term" value="F:transcription cis-regulatory region binding"/>
    <property type="evidence" value="ECO:0007669"/>
    <property type="project" value="TreeGrafter"/>
</dbReference>
<evidence type="ECO:0000256" key="1">
    <source>
        <dbReference type="ARBA" id="ARBA00023015"/>
    </source>
</evidence>
<gene>
    <name evidence="6" type="ORF">LMG24238_07679</name>
</gene>
<dbReference type="InterPro" id="IPR036271">
    <property type="entry name" value="Tet_transcr_reg_TetR-rel_C_sf"/>
</dbReference>
<dbReference type="AlphaFoldDB" id="A0A6J5CWN7"/>
<evidence type="ECO:0000313" key="7">
    <source>
        <dbReference type="Proteomes" id="UP000494255"/>
    </source>
</evidence>
<dbReference type="Proteomes" id="UP000494255">
    <property type="component" value="Unassembled WGS sequence"/>
</dbReference>
<name>A0A6J5CWN7_9BURK</name>
<dbReference type="PANTHER" id="PTHR30055">
    <property type="entry name" value="HTH-TYPE TRANSCRIPTIONAL REGULATOR RUTR"/>
    <property type="match status" value="1"/>
</dbReference>
<dbReference type="Gene3D" id="1.10.10.60">
    <property type="entry name" value="Homeodomain-like"/>
    <property type="match status" value="1"/>
</dbReference>
<keyword evidence="3" id="KW-0804">Transcription</keyword>
<dbReference type="InterPro" id="IPR009057">
    <property type="entry name" value="Homeodomain-like_sf"/>
</dbReference>
<dbReference type="PRINTS" id="PR00455">
    <property type="entry name" value="HTHTETR"/>
</dbReference>
<dbReference type="PROSITE" id="PS50977">
    <property type="entry name" value="HTH_TETR_2"/>
    <property type="match status" value="1"/>
</dbReference>
<dbReference type="SUPFAM" id="SSF46689">
    <property type="entry name" value="Homeodomain-like"/>
    <property type="match status" value="1"/>
</dbReference>
<dbReference type="GO" id="GO:0003700">
    <property type="term" value="F:DNA-binding transcription factor activity"/>
    <property type="evidence" value="ECO:0007669"/>
    <property type="project" value="TreeGrafter"/>
</dbReference>
<keyword evidence="1" id="KW-0805">Transcription regulation</keyword>
<dbReference type="Pfam" id="PF00440">
    <property type="entry name" value="TetR_N"/>
    <property type="match status" value="1"/>
</dbReference>
<evidence type="ECO:0000259" key="5">
    <source>
        <dbReference type="PROSITE" id="PS50977"/>
    </source>
</evidence>
<sequence>MKSMESQPPSIAQGRKAEATRSALLTAARVVIARDGYTNSKIGDIAREAGKSVGVFYSYFKDKTELFSALVDAFQDDLKRLTPAPQDYEENTAPAIKAAVAAFWATYRQFHPEMLGLLETAFADDRLLKVWQSIRKRGIRRFAFRIRKQQEKGKCSSLDPELSASALMGMLEFTCFNWHSRRLDYPDAEPNDTKAVEALYQMIAHVLELEPDRVAVRSNRSSAKAKRAR</sequence>
<dbReference type="EMBL" id="CADIKC010000023">
    <property type="protein sequence ID" value="CAB3745550.1"/>
    <property type="molecule type" value="Genomic_DNA"/>
</dbReference>